<feature type="transmembrane region" description="Helical" evidence="10">
    <location>
        <begin position="270"/>
        <end position="293"/>
    </location>
</feature>
<keyword evidence="3 9" id="KW-0813">Transport</keyword>
<evidence type="ECO:0000256" key="6">
    <source>
        <dbReference type="ARBA" id="ARBA00022692"/>
    </source>
</evidence>
<feature type="transmembrane region" description="Helical" evidence="10">
    <location>
        <begin position="12"/>
        <end position="31"/>
    </location>
</feature>
<keyword evidence="6 10" id="KW-0812">Transmembrane</keyword>
<gene>
    <name evidence="12" type="ORF">K4G66_25710</name>
</gene>
<evidence type="ECO:0000256" key="1">
    <source>
        <dbReference type="ARBA" id="ARBA00004651"/>
    </source>
</evidence>
<dbReference type="PROSITE" id="PS50850">
    <property type="entry name" value="MFS"/>
    <property type="match status" value="1"/>
</dbReference>
<evidence type="ECO:0000256" key="10">
    <source>
        <dbReference type="SAM" id="Phobius"/>
    </source>
</evidence>
<dbReference type="PRINTS" id="PR00171">
    <property type="entry name" value="SUGRTRNSPORT"/>
</dbReference>
<dbReference type="InterPro" id="IPR005828">
    <property type="entry name" value="MFS_sugar_transport-like"/>
</dbReference>
<dbReference type="PANTHER" id="PTHR48020:SF12">
    <property type="entry name" value="PROTON MYO-INOSITOL COTRANSPORTER"/>
    <property type="match status" value="1"/>
</dbReference>
<dbReference type="InterPro" id="IPR020846">
    <property type="entry name" value="MFS_dom"/>
</dbReference>
<organism evidence="12">
    <name type="scientific">Roseihalotalea indica</name>
    <dbReference type="NCBI Taxonomy" id="2867963"/>
    <lineage>
        <taxon>Bacteria</taxon>
        <taxon>Pseudomonadati</taxon>
        <taxon>Bacteroidota</taxon>
        <taxon>Cytophagia</taxon>
        <taxon>Cytophagales</taxon>
        <taxon>Catalimonadaceae</taxon>
        <taxon>Roseihalotalea</taxon>
    </lineage>
</organism>
<feature type="transmembrane region" description="Helical" evidence="10">
    <location>
        <begin position="140"/>
        <end position="162"/>
    </location>
</feature>
<keyword evidence="7 10" id="KW-1133">Transmembrane helix</keyword>
<evidence type="ECO:0000256" key="9">
    <source>
        <dbReference type="RuleBase" id="RU003346"/>
    </source>
</evidence>
<protein>
    <submittedName>
        <fullName evidence="12">Sugar porter family MFS transporter</fullName>
    </submittedName>
</protein>
<feature type="transmembrane region" description="Helical" evidence="10">
    <location>
        <begin position="432"/>
        <end position="450"/>
    </location>
</feature>
<dbReference type="PROSITE" id="PS00216">
    <property type="entry name" value="SUGAR_TRANSPORT_1"/>
    <property type="match status" value="1"/>
</dbReference>
<proteinExistence type="inferred from homology"/>
<comment type="similarity">
    <text evidence="2 9">Belongs to the major facilitator superfamily. Sugar transporter (TC 2.A.1.1) family.</text>
</comment>
<feature type="transmembrane region" description="Helical" evidence="10">
    <location>
        <begin position="51"/>
        <end position="73"/>
    </location>
</feature>
<evidence type="ECO:0000256" key="4">
    <source>
        <dbReference type="ARBA" id="ARBA00022475"/>
    </source>
</evidence>
<reference evidence="12" key="2">
    <citation type="journal article" date="2024" name="Antonie Van Leeuwenhoek">
        <title>Roseihalotalea indica gen. nov., sp. nov., a halophilic Bacteroidetes from mesopelagic Southwest Indian Ocean with higher carbohydrate metabolic potential.</title>
        <authorList>
            <person name="Chen B."/>
            <person name="Zhang M."/>
            <person name="Lin D."/>
            <person name="Ye J."/>
            <person name="Tang K."/>
        </authorList>
    </citation>
    <scope>NUCLEOTIDE SEQUENCE</scope>
    <source>
        <strain evidence="12">TK19036</strain>
    </source>
</reference>
<feature type="transmembrane region" description="Helical" evidence="10">
    <location>
        <begin position="365"/>
        <end position="388"/>
    </location>
</feature>
<feature type="transmembrane region" description="Helical" evidence="10">
    <location>
        <begin position="190"/>
        <end position="209"/>
    </location>
</feature>
<accession>A0AA49PZX5</accession>
<dbReference type="SUPFAM" id="SSF103473">
    <property type="entry name" value="MFS general substrate transporter"/>
    <property type="match status" value="1"/>
</dbReference>
<dbReference type="PROSITE" id="PS00217">
    <property type="entry name" value="SUGAR_TRANSPORT_2"/>
    <property type="match status" value="1"/>
</dbReference>
<keyword evidence="8 10" id="KW-0472">Membrane</keyword>
<evidence type="ECO:0000256" key="5">
    <source>
        <dbReference type="ARBA" id="ARBA00022597"/>
    </source>
</evidence>
<evidence type="ECO:0000313" key="12">
    <source>
        <dbReference type="EMBL" id="WKN40384.1"/>
    </source>
</evidence>
<evidence type="ECO:0000256" key="7">
    <source>
        <dbReference type="ARBA" id="ARBA00022989"/>
    </source>
</evidence>
<dbReference type="AlphaFoldDB" id="A0AA49PZX5"/>
<sequence length="477" mass="53264">MTTKTTYNQRYLWLISITAAMGGFLFGYDWVVVGGAKPYYEPFFQLNTPALQGWGTSSALVGCMFGALSCVILSDRYGRKRLLIFAGFLFSLSAIGTALASDFTWFNIYRIIGGVAMGIALNLSPMYIAEISPPEKRGMFVTINQLLVMIGVLMAQVINWRISLLDTALPVDATNDIIASSWSGQAGWRWMFGVEVIPAFLFFVLMMFVPESVRWLVKNGQVEQAHNVLQKIGGQHYADQQVRDVKLTVSKEDLAHVNFKELLNSRVLKFIGLGVFLAFLQQWSGLNVIIYYASDIFQAAGYNLQQMMLNIVVIGTVMVLSVVVTMVTVDKLGRKTLLLFGTSSMALVYALIGYCFYANYEGFSIVLLVLANVMFYSITLAPLLWVVLSEIFPNRIRGAAMSIAAFAHWVGNFTLTFSFPTIKENLGWANNFWLYGVICAVGFIVLYYILPETKGKTLEEIEHELIDSSPKQAEIAR</sequence>
<keyword evidence="5" id="KW-0762">Sugar transport</keyword>
<dbReference type="GO" id="GO:0022857">
    <property type="term" value="F:transmembrane transporter activity"/>
    <property type="evidence" value="ECO:0007669"/>
    <property type="project" value="InterPro"/>
</dbReference>
<comment type="subcellular location">
    <subcellularLocation>
        <location evidence="1">Cell membrane</location>
        <topology evidence="1">Multi-pass membrane protein</topology>
    </subcellularLocation>
</comment>
<dbReference type="FunFam" id="1.20.1250.20:FF:000122">
    <property type="entry name" value="D-xylose transporter XylE"/>
    <property type="match status" value="1"/>
</dbReference>
<reference evidence="12" key="1">
    <citation type="journal article" date="2023" name="Comput. Struct. Biotechnol. J.">
        <title>Discovery of a novel marine Bacteroidetes with a rich repertoire of carbohydrate-active enzymes.</title>
        <authorList>
            <person name="Chen B."/>
            <person name="Liu G."/>
            <person name="Chen Q."/>
            <person name="Wang H."/>
            <person name="Liu L."/>
            <person name="Tang K."/>
        </authorList>
    </citation>
    <scope>NUCLEOTIDE SEQUENCE</scope>
    <source>
        <strain evidence="12">TK19036</strain>
    </source>
</reference>
<dbReference type="InterPro" id="IPR050814">
    <property type="entry name" value="Myo-inositol_Transporter"/>
</dbReference>
<feature type="domain" description="Major facilitator superfamily (MFS) profile" evidence="11">
    <location>
        <begin position="15"/>
        <end position="454"/>
    </location>
</feature>
<evidence type="ECO:0000256" key="2">
    <source>
        <dbReference type="ARBA" id="ARBA00010992"/>
    </source>
</evidence>
<dbReference type="InterPro" id="IPR036259">
    <property type="entry name" value="MFS_trans_sf"/>
</dbReference>
<feature type="transmembrane region" description="Helical" evidence="10">
    <location>
        <begin position="400"/>
        <end position="420"/>
    </location>
</feature>
<dbReference type="PANTHER" id="PTHR48020">
    <property type="entry name" value="PROTON MYO-INOSITOL COTRANSPORTER"/>
    <property type="match status" value="1"/>
</dbReference>
<dbReference type="InterPro" id="IPR005829">
    <property type="entry name" value="Sugar_transporter_CS"/>
</dbReference>
<feature type="transmembrane region" description="Helical" evidence="10">
    <location>
        <begin position="82"/>
        <end position="101"/>
    </location>
</feature>
<dbReference type="EMBL" id="CP120682">
    <property type="protein sequence ID" value="WKN40384.1"/>
    <property type="molecule type" value="Genomic_DNA"/>
</dbReference>
<dbReference type="NCBIfam" id="TIGR00879">
    <property type="entry name" value="SP"/>
    <property type="match status" value="1"/>
</dbReference>
<name>A0AA49PZX5_9BACT</name>
<dbReference type="Gene3D" id="1.20.1250.20">
    <property type="entry name" value="MFS general substrate transporter like domains"/>
    <property type="match status" value="2"/>
</dbReference>
<keyword evidence="4" id="KW-1003">Cell membrane</keyword>
<feature type="transmembrane region" description="Helical" evidence="10">
    <location>
        <begin position="336"/>
        <end position="359"/>
    </location>
</feature>
<dbReference type="Pfam" id="PF00083">
    <property type="entry name" value="Sugar_tr"/>
    <property type="match status" value="1"/>
</dbReference>
<dbReference type="InterPro" id="IPR003663">
    <property type="entry name" value="Sugar/inositol_transpt"/>
</dbReference>
<feature type="transmembrane region" description="Helical" evidence="10">
    <location>
        <begin position="107"/>
        <end position="128"/>
    </location>
</feature>
<feature type="transmembrane region" description="Helical" evidence="10">
    <location>
        <begin position="308"/>
        <end position="329"/>
    </location>
</feature>
<evidence type="ECO:0000256" key="8">
    <source>
        <dbReference type="ARBA" id="ARBA00023136"/>
    </source>
</evidence>
<dbReference type="GO" id="GO:0005886">
    <property type="term" value="C:plasma membrane"/>
    <property type="evidence" value="ECO:0007669"/>
    <property type="project" value="UniProtKB-SubCell"/>
</dbReference>
<evidence type="ECO:0000256" key="3">
    <source>
        <dbReference type="ARBA" id="ARBA00022448"/>
    </source>
</evidence>
<evidence type="ECO:0000259" key="11">
    <source>
        <dbReference type="PROSITE" id="PS50850"/>
    </source>
</evidence>